<keyword evidence="3" id="KW-1185">Reference proteome</keyword>
<comment type="caution">
    <text evidence="2">The sequence shown here is derived from an EMBL/GenBank/DDBJ whole genome shotgun (WGS) entry which is preliminary data.</text>
</comment>
<evidence type="ECO:0000313" key="3">
    <source>
        <dbReference type="Proteomes" id="UP001054945"/>
    </source>
</evidence>
<sequence>MHCTHFYPARCGSFTVGMTHGSLQVLGKERRKESRICPPFVPGLVLSRGGDISQGVANEGHSRDPGPCCSPPLWSRE</sequence>
<reference evidence="2 3" key="1">
    <citation type="submission" date="2021-06" db="EMBL/GenBank/DDBJ databases">
        <title>Caerostris extrusa draft genome.</title>
        <authorList>
            <person name="Kono N."/>
            <person name="Arakawa K."/>
        </authorList>
    </citation>
    <scope>NUCLEOTIDE SEQUENCE [LARGE SCALE GENOMIC DNA]</scope>
</reference>
<name>A0AAV4UI81_CAEEX</name>
<dbReference type="EMBL" id="BPLR01012923">
    <property type="protein sequence ID" value="GIY57542.1"/>
    <property type="molecule type" value="Genomic_DNA"/>
</dbReference>
<evidence type="ECO:0000256" key="1">
    <source>
        <dbReference type="SAM" id="MobiDB-lite"/>
    </source>
</evidence>
<dbReference type="AlphaFoldDB" id="A0AAV4UI81"/>
<gene>
    <name evidence="2" type="ORF">CEXT_441321</name>
</gene>
<dbReference type="Proteomes" id="UP001054945">
    <property type="component" value="Unassembled WGS sequence"/>
</dbReference>
<proteinExistence type="predicted"/>
<feature type="region of interest" description="Disordered" evidence="1">
    <location>
        <begin position="48"/>
        <end position="77"/>
    </location>
</feature>
<protein>
    <submittedName>
        <fullName evidence="2">Uncharacterized protein</fullName>
    </submittedName>
</protein>
<organism evidence="2 3">
    <name type="scientific">Caerostris extrusa</name>
    <name type="common">Bark spider</name>
    <name type="synonym">Caerostris bankana</name>
    <dbReference type="NCBI Taxonomy" id="172846"/>
    <lineage>
        <taxon>Eukaryota</taxon>
        <taxon>Metazoa</taxon>
        <taxon>Ecdysozoa</taxon>
        <taxon>Arthropoda</taxon>
        <taxon>Chelicerata</taxon>
        <taxon>Arachnida</taxon>
        <taxon>Araneae</taxon>
        <taxon>Araneomorphae</taxon>
        <taxon>Entelegynae</taxon>
        <taxon>Araneoidea</taxon>
        <taxon>Araneidae</taxon>
        <taxon>Caerostris</taxon>
    </lineage>
</organism>
<evidence type="ECO:0000313" key="2">
    <source>
        <dbReference type="EMBL" id="GIY57542.1"/>
    </source>
</evidence>
<accession>A0AAV4UI81</accession>